<evidence type="ECO:0000256" key="7">
    <source>
        <dbReference type="SAM" id="MobiDB-lite"/>
    </source>
</evidence>
<dbReference type="PANTHER" id="PTHR20275:SF0">
    <property type="entry name" value="NAD KINASE"/>
    <property type="match status" value="1"/>
</dbReference>
<dbReference type="InterPro" id="IPR017437">
    <property type="entry name" value="ATP-NAD_kinase_PpnK-typ_C"/>
</dbReference>
<comment type="function">
    <text evidence="6">Involved in the regulation of the intracellular balance of NAD and NADP, and is a key enzyme in the biosynthesis of NADP. Catalyzes specifically the phosphorylation on 2'-hydroxyl of the adenosine moiety of NAD to yield NADP.</text>
</comment>
<feature type="compositionally biased region" description="Polar residues" evidence="7">
    <location>
        <begin position="10"/>
        <end position="21"/>
    </location>
</feature>
<dbReference type="Pfam" id="PF01513">
    <property type="entry name" value="NAD_kinase"/>
    <property type="match status" value="1"/>
</dbReference>
<protein>
    <recommendedName>
        <fullName evidence="6">NAD kinase</fullName>
        <ecNumber evidence="6">2.7.1.23</ecNumber>
    </recommendedName>
    <alternativeName>
        <fullName evidence="6">ATP-dependent NAD kinase</fullName>
    </alternativeName>
</protein>
<dbReference type="InterPro" id="IPR017438">
    <property type="entry name" value="ATP-NAD_kinase_N"/>
</dbReference>
<sequence>MTKRVCGPSKYSTTSRYEPTTTVPSIHNRHTPMQIAIYGNRRQQSHILSILALIDELAANGVDILMHSKLYNYLHDNAPRGFRVARVVADDEPFDASMAISIGGDGTFLNTARWIGSRQIPILGINTGHLGYLAACTMDDAIGYVPAIVKGHYMVEDRSMLWVKSPGNEIDWPYALNEVAILKKDTSSMLNVVTAINGQHLAVYRADGLIVSTPTGSTGYNLSVGGPILQPSTPALVIVPIAPHSLTMRPVVIDDRSTITTTTDTRADSYLLSLDGRSTPLPADSSLTIHRAPFVTKVVHLTRDYTFVDTLHSKLHWGS</sequence>
<evidence type="ECO:0000256" key="5">
    <source>
        <dbReference type="ARBA" id="ARBA00047925"/>
    </source>
</evidence>
<dbReference type="GO" id="GO:0003951">
    <property type="term" value="F:NAD+ kinase activity"/>
    <property type="evidence" value="ECO:0007669"/>
    <property type="project" value="UniProtKB-UniRule"/>
</dbReference>
<dbReference type="GO" id="GO:0006741">
    <property type="term" value="P:NADP+ biosynthetic process"/>
    <property type="evidence" value="ECO:0007669"/>
    <property type="project" value="UniProtKB-UniRule"/>
</dbReference>
<reference evidence="8" key="2">
    <citation type="submission" date="2021-09" db="EMBL/GenBank/DDBJ databases">
        <authorList>
            <person name="Gilroy R."/>
        </authorList>
    </citation>
    <scope>NUCLEOTIDE SEQUENCE</scope>
    <source>
        <strain evidence="8">4100</strain>
    </source>
</reference>
<feature type="binding site" evidence="6">
    <location>
        <position position="207"/>
    </location>
    <ligand>
        <name>NAD(+)</name>
        <dbReference type="ChEBI" id="CHEBI:57540"/>
    </ligand>
</feature>
<dbReference type="Gene3D" id="3.40.50.10330">
    <property type="entry name" value="Probable inorganic polyphosphate/atp-NAD kinase, domain 1"/>
    <property type="match status" value="1"/>
</dbReference>
<keyword evidence="6" id="KW-0067">ATP-binding</keyword>
<keyword evidence="6" id="KW-0547">Nucleotide-binding</keyword>
<feature type="binding site" evidence="6">
    <location>
        <begin position="105"/>
        <end position="106"/>
    </location>
    <ligand>
        <name>NAD(+)</name>
        <dbReference type="ChEBI" id="CHEBI:57540"/>
    </ligand>
</feature>
<evidence type="ECO:0000256" key="1">
    <source>
        <dbReference type="ARBA" id="ARBA00022679"/>
    </source>
</evidence>
<dbReference type="GO" id="GO:0046872">
    <property type="term" value="F:metal ion binding"/>
    <property type="evidence" value="ECO:0007669"/>
    <property type="project" value="UniProtKB-UniRule"/>
</dbReference>
<evidence type="ECO:0000256" key="2">
    <source>
        <dbReference type="ARBA" id="ARBA00022777"/>
    </source>
</evidence>
<feature type="active site" description="Proton acceptor" evidence="6">
    <location>
        <position position="105"/>
    </location>
</feature>
<evidence type="ECO:0000256" key="3">
    <source>
        <dbReference type="ARBA" id="ARBA00022857"/>
    </source>
</evidence>
<keyword evidence="3 6" id="KW-0521">NADP</keyword>
<evidence type="ECO:0000256" key="6">
    <source>
        <dbReference type="HAMAP-Rule" id="MF_00361"/>
    </source>
</evidence>
<dbReference type="GO" id="GO:0005737">
    <property type="term" value="C:cytoplasm"/>
    <property type="evidence" value="ECO:0007669"/>
    <property type="project" value="UniProtKB-SubCell"/>
</dbReference>
<comment type="subcellular location">
    <subcellularLocation>
        <location evidence="6">Cytoplasm</location>
    </subcellularLocation>
</comment>
<keyword evidence="6" id="KW-0963">Cytoplasm</keyword>
<dbReference type="InterPro" id="IPR016064">
    <property type="entry name" value="NAD/diacylglycerol_kinase_sf"/>
</dbReference>
<accession>A0A921E6Z6</accession>
<dbReference type="GO" id="GO:0005524">
    <property type="term" value="F:ATP binding"/>
    <property type="evidence" value="ECO:0007669"/>
    <property type="project" value="UniProtKB-KW"/>
</dbReference>
<dbReference type="AlphaFoldDB" id="A0A921E6Z6"/>
<proteinExistence type="inferred from homology"/>
<comment type="caution">
    <text evidence="8">The sequence shown here is derived from an EMBL/GenBank/DDBJ whole genome shotgun (WGS) entry which is preliminary data.</text>
</comment>
<name>A0A921E6Z6_9BACT</name>
<comment type="cofactor">
    <cofactor evidence="6">
        <name>a divalent metal cation</name>
        <dbReference type="ChEBI" id="CHEBI:60240"/>
    </cofactor>
</comment>
<dbReference type="Proteomes" id="UP000711407">
    <property type="component" value="Unassembled WGS sequence"/>
</dbReference>
<feature type="binding site" evidence="6">
    <location>
        <begin position="218"/>
        <end position="223"/>
    </location>
    <ligand>
        <name>NAD(+)</name>
        <dbReference type="ChEBI" id="CHEBI:57540"/>
    </ligand>
</feature>
<dbReference type="GO" id="GO:0019674">
    <property type="term" value="P:NAD+ metabolic process"/>
    <property type="evidence" value="ECO:0007669"/>
    <property type="project" value="InterPro"/>
</dbReference>
<dbReference type="Gene3D" id="2.60.200.30">
    <property type="entry name" value="Probable inorganic polyphosphate/atp-NAD kinase, domain 2"/>
    <property type="match status" value="1"/>
</dbReference>
<keyword evidence="1 6" id="KW-0808">Transferase</keyword>
<dbReference type="EMBL" id="DYXT01000015">
    <property type="protein sequence ID" value="HJE38479.1"/>
    <property type="molecule type" value="Genomic_DNA"/>
</dbReference>
<feature type="binding site" evidence="6">
    <location>
        <position position="242"/>
    </location>
    <ligand>
        <name>NAD(+)</name>
        <dbReference type="ChEBI" id="CHEBI:57540"/>
    </ligand>
</feature>
<comment type="similarity">
    <text evidence="6">Belongs to the NAD kinase family.</text>
</comment>
<dbReference type="HAMAP" id="MF_00361">
    <property type="entry name" value="NAD_kinase"/>
    <property type="match status" value="1"/>
</dbReference>
<feature type="region of interest" description="Disordered" evidence="7">
    <location>
        <begin position="1"/>
        <end position="21"/>
    </location>
</feature>
<comment type="catalytic activity">
    <reaction evidence="5 6">
        <text>NAD(+) + ATP = ADP + NADP(+) + H(+)</text>
        <dbReference type="Rhea" id="RHEA:18629"/>
        <dbReference type="ChEBI" id="CHEBI:15378"/>
        <dbReference type="ChEBI" id="CHEBI:30616"/>
        <dbReference type="ChEBI" id="CHEBI:57540"/>
        <dbReference type="ChEBI" id="CHEBI:58349"/>
        <dbReference type="ChEBI" id="CHEBI:456216"/>
        <dbReference type="EC" id="2.7.1.23"/>
    </reaction>
</comment>
<dbReference type="PANTHER" id="PTHR20275">
    <property type="entry name" value="NAD KINASE"/>
    <property type="match status" value="1"/>
</dbReference>
<keyword evidence="2 6" id="KW-0418">Kinase</keyword>
<evidence type="ECO:0000256" key="4">
    <source>
        <dbReference type="ARBA" id="ARBA00023027"/>
    </source>
</evidence>
<organism evidence="8 9">
    <name type="scientific">Candidatus Amulumruptor caecigallinarius</name>
    <dbReference type="NCBI Taxonomy" id="2109911"/>
    <lineage>
        <taxon>Bacteria</taxon>
        <taxon>Pseudomonadati</taxon>
        <taxon>Bacteroidota</taxon>
        <taxon>Bacteroidia</taxon>
        <taxon>Bacteroidales</taxon>
        <taxon>Muribaculaceae</taxon>
        <taxon>Candidatus Amulumruptor</taxon>
    </lineage>
</organism>
<feature type="binding site" evidence="6">
    <location>
        <begin position="177"/>
        <end position="178"/>
    </location>
    <ligand>
        <name>NAD(+)</name>
        <dbReference type="ChEBI" id="CHEBI:57540"/>
    </ligand>
</feature>
<comment type="caution">
    <text evidence="6">Lacks conserved residue(s) required for the propagation of feature annotation.</text>
</comment>
<dbReference type="GO" id="GO:0051287">
    <property type="term" value="F:NAD binding"/>
    <property type="evidence" value="ECO:0007669"/>
    <property type="project" value="UniProtKB-ARBA"/>
</dbReference>
<keyword evidence="4 6" id="KW-0520">NAD</keyword>
<feature type="binding site" evidence="6">
    <location>
        <position position="205"/>
    </location>
    <ligand>
        <name>NAD(+)</name>
        <dbReference type="ChEBI" id="CHEBI:57540"/>
    </ligand>
</feature>
<gene>
    <name evidence="6" type="primary">nadK</name>
    <name evidence="8" type="ORF">K8V47_01760</name>
</gene>
<dbReference type="EC" id="2.7.1.23" evidence="6"/>
<evidence type="ECO:0000313" key="9">
    <source>
        <dbReference type="Proteomes" id="UP000711407"/>
    </source>
</evidence>
<dbReference type="InterPro" id="IPR002504">
    <property type="entry name" value="NADK"/>
</dbReference>
<dbReference type="SUPFAM" id="SSF111331">
    <property type="entry name" value="NAD kinase/diacylglycerol kinase-like"/>
    <property type="match status" value="1"/>
</dbReference>
<reference evidence="8" key="1">
    <citation type="journal article" date="2021" name="PeerJ">
        <title>Extensive microbial diversity within the chicken gut microbiome revealed by metagenomics and culture.</title>
        <authorList>
            <person name="Gilroy R."/>
            <person name="Ravi A."/>
            <person name="Getino M."/>
            <person name="Pursley I."/>
            <person name="Horton D.L."/>
            <person name="Alikhan N.F."/>
            <person name="Baker D."/>
            <person name="Gharbi K."/>
            <person name="Hall N."/>
            <person name="Watson M."/>
            <person name="Adriaenssens E.M."/>
            <person name="Foster-Nyarko E."/>
            <person name="Jarju S."/>
            <person name="Secka A."/>
            <person name="Antonio M."/>
            <person name="Oren A."/>
            <person name="Chaudhuri R.R."/>
            <person name="La Ragione R."/>
            <person name="Hildebrand F."/>
            <person name="Pallen M.J."/>
        </authorList>
    </citation>
    <scope>NUCLEOTIDE SEQUENCE</scope>
    <source>
        <strain evidence="8">4100</strain>
    </source>
</reference>
<evidence type="ECO:0000313" key="8">
    <source>
        <dbReference type="EMBL" id="HJE38479.1"/>
    </source>
</evidence>
<dbReference type="NCBIfam" id="NF002521">
    <property type="entry name" value="PRK01911.1"/>
    <property type="match status" value="1"/>
</dbReference>
<dbReference type="Pfam" id="PF20143">
    <property type="entry name" value="NAD_kinase_C"/>
    <property type="match status" value="1"/>
</dbReference>